<feature type="transmembrane region" description="Helical" evidence="1">
    <location>
        <begin position="175"/>
        <end position="193"/>
    </location>
</feature>
<feature type="transmembrane region" description="Helical" evidence="1">
    <location>
        <begin position="134"/>
        <end position="155"/>
    </location>
</feature>
<feature type="transmembrane region" description="Helical" evidence="1">
    <location>
        <begin position="200"/>
        <end position="217"/>
    </location>
</feature>
<feature type="transmembrane region" description="Helical" evidence="1">
    <location>
        <begin position="223"/>
        <end position="239"/>
    </location>
</feature>
<keyword evidence="1" id="KW-1133">Transmembrane helix</keyword>
<feature type="transmembrane region" description="Helical" evidence="1">
    <location>
        <begin position="78"/>
        <end position="98"/>
    </location>
</feature>
<dbReference type="AlphaFoldDB" id="A0A3B0X364"/>
<feature type="transmembrane region" description="Helical" evidence="1">
    <location>
        <begin position="392"/>
        <end position="408"/>
    </location>
</feature>
<protein>
    <submittedName>
        <fullName evidence="2">Uncharacterized protein</fullName>
    </submittedName>
</protein>
<sequence length="443" mass="49752">MYLLIYILVIAAVLAVSYRRPAVAFSFMLCTFGFEQWLQSKDVFFVVNSSLVNIVSGIVVLYALMIKVKKNGNIIKDYPTEAYLILLLYFYAFVSVLWSPVPEISSDNAFQLSPYILLMTVLSPLLINDKEDIYDALVFMILFGGGLSVLLLFFTEWGYRTIVLAVTGFNVKTNPLAIANLAGYVLLASVLLNLKNKSKLWLLVRVFLLVISLAIAVKTGSRGQFLLMLIVSLVFLPVSRQINRIKRLVPLLITVAFTLVIAYWAMSEFIGEDTRWDMSRMENDVGGRYDAAFRLIERWYSSAGNLLFGLGSSASYDPSIFGFYTHIVPMEIIGELGAFGFLIYLSILYLTFKKSRISLKKIGDDMLKKGAFAALSGLVVFEFLLSFKQGSFLGSSIFFGLLVALARYNKSLRNEIKSEKSENFDKVKDDVFSKTNTSGVKLR</sequence>
<name>A0A3B0X364_9ZZZZ</name>
<feature type="transmembrane region" description="Helical" evidence="1">
    <location>
        <begin position="248"/>
        <end position="266"/>
    </location>
</feature>
<reference evidence="2" key="1">
    <citation type="submission" date="2018-06" db="EMBL/GenBank/DDBJ databases">
        <authorList>
            <person name="Zhirakovskaya E."/>
        </authorList>
    </citation>
    <scope>NUCLEOTIDE SEQUENCE</scope>
</reference>
<gene>
    <name evidence="2" type="ORF">MNBD_GAMMA11-232</name>
</gene>
<feature type="transmembrane region" description="Helical" evidence="1">
    <location>
        <begin position="110"/>
        <end position="127"/>
    </location>
</feature>
<accession>A0A3B0X364</accession>
<keyword evidence="1" id="KW-0812">Transmembrane</keyword>
<feature type="transmembrane region" description="Helical" evidence="1">
    <location>
        <begin position="332"/>
        <end position="350"/>
    </location>
</feature>
<organism evidence="2">
    <name type="scientific">hydrothermal vent metagenome</name>
    <dbReference type="NCBI Taxonomy" id="652676"/>
    <lineage>
        <taxon>unclassified sequences</taxon>
        <taxon>metagenomes</taxon>
        <taxon>ecological metagenomes</taxon>
    </lineage>
</organism>
<feature type="transmembrane region" description="Helical" evidence="1">
    <location>
        <begin position="43"/>
        <end position="66"/>
    </location>
</feature>
<evidence type="ECO:0000313" key="2">
    <source>
        <dbReference type="EMBL" id="VAW62705.1"/>
    </source>
</evidence>
<proteinExistence type="predicted"/>
<dbReference type="EMBL" id="UOFG01000179">
    <property type="protein sequence ID" value="VAW62705.1"/>
    <property type="molecule type" value="Genomic_DNA"/>
</dbReference>
<feature type="transmembrane region" description="Helical" evidence="1">
    <location>
        <begin position="370"/>
        <end position="386"/>
    </location>
</feature>
<keyword evidence="1" id="KW-0472">Membrane</keyword>
<evidence type="ECO:0000256" key="1">
    <source>
        <dbReference type="SAM" id="Phobius"/>
    </source>
</evidence>